<dbReference type="Proteomes" id="UP001172630">
    <property type="component" value="Unassembled WGS sequence"/>
</dbReference>
<proteinExistence type="predicted"/>
<evidence type="ECO:0000313" key="2">
    <source>
        <dbReference type="EMBL" id="MDL2407979.1"/>
    </source>
</evidence>
<accession>A0ABT7KH69</accession>
<organism evidence="2 3">
    <name type="scientific">Rhizobium calliandrae</name>
    <dbReference type="NCBI Taxonomy" id="1312182"/>
    <lineage>
        <taxon>Bacteria</taxon>
        <taxon>Pseudomonadati</taxon>
        <taxon>Pseudomonadota</taxon>
        <taxon>Alphaproteobacteria</taxon>
        <taxon>Hyphomicrobiales</taxon>
        <taxon>Rhizobiaceae</taxon>
        <taxon>Rhizobium/Agrobacterium group</taxon>
        <taxon>Rhizobium</taxon>
    </lineage>
</organism>
<comment type="caution">
    <text evidence="2">The sequence shown here is derived from an EMBL/GenBank/DDBJ whole genome shotgun (WGS) entry which is preliminary data.</text>
</comment>
<evidence type="ECO:0000313" key="3">
    <source>
        <dbReference type="Proteomes" id="UP001172630"/>
    </source>
</evidence>
<keyword evidence="3" id="KW-1185">Reference proteome</keyword>
<evidence type="ECO:0000256" key="1">
    <source>
        <dbReference type="SAM" id="Coils"/>
    </source>
</evidence>
<keyword evidence="1" id="KW-0175">Coiled coil</keyword>
<dbReference type="RefSeq" id="WP_285881360.1">
    <property type="nucleotide sequence ID" value="NZ_JARFYN010000027.1"/>
</dbReference>
<reference evidence="2" key="1">
    <citation type="submission" date="2023-06" db="EMBL/GenBank/DDBJ databases">
        <title>Phylogenetic Diversity of Rhizobium strains.</title>
        <authorList>
            <person name="Moura F.T."/>
            <person name="Helene L.C.F."/>
            <person name="Hungria M."/>
        </authorList>
    </citation>
    <scope>NUCLEOTIDE SEQUENCE</scope>
    <source>
        <strain evidence="2">CCGE524</strain>
    </source>
</reference>
<gene>
    <name evidence="2" type="ORF">PY650_20390</name>
</gene>
<feature type="coiled-coil region" evidence="1">
    <location>
        <begin position="108"/>
        <end position="152"/>
    </location>
</feature>
<name>A0ABT7KH69_9HYPH</name>
<dbReference type="EMBL" id="JARFYN010000027">
    <property type="protein sequence ID" value="MDL2407979.1"/>
    <property type="molecule type" value="Genomic_DNA"/>
</dbReference>
<protein>
    <submittedName>
        <fullName evidence="2">Uncharacterized protein</fullName>
    </submittedName>
</protein>
<sequence length="165" mass="18010">MTLSQSESRIGELENALAERHEVVGSLDAHIAKTAVRVANLEHEINASHVSLAAQKELLASRLNATAMRRQMVDMEIRHAAELAEAQATINTPISSGAESANATDRFVGNMLDQIATLQQENDDYRSATPLIDELYEDLDPAEEKIERLELALVSAKLPGGIRPN</sequence>